<dbReference type="Proteomes" id="UP000215027">
    <property type="component" value="Chromosome I"/>
</dbReference>
<reference evidence="2" key="1">
    <citation type="submission" date="2016-01" db="EMBL/GenBank/DDBJ databases">
        <authorList>
            <person name="Mcilroy J.S."/>
            <person name="Karst M S."/>
            <person name="Albertsen M."/>
        </authorList>
    </citation>
    <scope>NUCLEOTIDE SEQUENCE</scope>
    <source>
        <strain evidence="2">Cfx-K</strain>
    </source>
</reference>
<dbReference type="KEGG" id="pbf:CFX0092_A3124"/>
<evidence type="ECO:0000313" key="3">
    <source>
        <dbReference type="Proteomes" id="UP000215027"/>
    </source>
</evidence>
<gene>
    <name evidence="2" type="ORF">CFX0092_A3124</name>
</gene>
<name>A0A160T5C3_9CHLR</name>
<accession>A0A160T5C3</accession>
<keyword evidence="1" id="KW-0472">Membrane</keyword>
<dbReference type="EMBL" id="LN890655">
    <property type="protein sequence ID" value="CUS05002.2"/>
    <property type="molecule type" value="Genomic_DNA"/>
</dbReference>
<organism evidence="2 3">
    <name type="scientific">Candidatus Promineifilum breve</name>
    <dbReference type="NCBI Taxonomy" id="1806508"/>
    <lineage>
        <taxon>Bacteria</taxon>
        <taxon>Bacillati</taxon>
        <taxon>Chloroflexota</taxon>
        <taxon>Ardenticatenia</taxon>
        <taxon>Candidatus Promineifilales</taxon>
        <taxon>Candidatus Promineifilaceae</taxon>
        <taxon>Candidatus Promineifilum</taxon>
    </lineage>
</organism>
<evidence type="ECO:0000256" key="1">
    <source>
        <dbReference type="SAM" id="Phobius"/>
    </source>
</evidence>
<protein>
    <submittedName>
        <fullName evidence="2">Uncharacterized protein</fullName>
    </submittedName>
</protein>
<keyword evidence="3" id="KW-1185">Reference proteome</keyword>
<sequence length="57" mass="6509">MQTIQYSPDHSVETFSRCDLLVPTLLRLFLCALLGFELPLDLTLFFLSMIFKVSKGV</sequence>
<proteinExistence type="predicted"/>
<feature type="transmembrane region" description="Helical" evidence="1">
    <location>
        <begin position="25"/>
        <end position="51"/>
    </location>
</feature>
<keyword evidence="1" id="KW-1133">Transmembrane helix</keyword>
<keyword evidence="1" id="KW-0812">Transmembrane</keyword>
<dbReference type="AlphaFoldDB" id="A0A160T5C3"/>
<evidence type="ECO:0000313" key="2">
    <source>
        <dbReference type="EMBL" id="CUS05002.2"/>
    </source>
</evidence>